<dbReference type="Pfam" id="PF00732">
    <property type="entry name" value="GMC_oxred_N"/>
    <property type="match status" value="1"/>
</dbReference>
<dbReference type="AlphaFoldDB" id="A0AA40BVK3"/>
<evidence type="ECO:0000256" key="3">
    <source>
        <dbReference type="PIRSR" id="PIRSR000137-2"/>
    </source>
</evidence>
<feature type="active site" description="Proton acceptor" evidence="2">
    <location>
        <position position="572"/>
    </location>
</feature>
<dbReference type="Gene3D" id="3.50.50.60">
    <property type="entry name" value="FAD/NAD(P)-binding domain"/>
    <property type="match status" value="2"/>
</dbReference>
<dbReference type="EMBL" id="JAULSR010000007">
    <property type="protein sequence ID" value="KAK0615248.1"/>
    <property type="molecule type" value="Genomic_DNA"/>
</dbReference>
<name>A0AA40BVK3_9PEZI</name>
<reference evidence="6" key="1">
    <citation type="submission" date="2023-06" db="EMBL/GenBank/DDBJ databases">
        <title>Genome-scale phylogeny and comparative genomics of the fungal order Sordariales.</title>
        <authorList>
            <consortium name="Lawrence Berkeley National Laboratory"/>
            <person name="Hensen N."/>
            <person name="Bonometti L."/>
            <person name="Westerberg I."/>
            <person name="Brannstrom I.O."/>
            <person name="Guillou S."/>
            <person name="Cros-Aarteil S."/>
            <person name="Calhoun S."/>
            <person name="Haridas S."/>
            <person name="Kuo A."/>
            <person name="Mondo S."/>
            <person name="Pangilinan J."/>
            <person name="Riley R."/>
            <person name="LaButti K."/>
            <person name="Andreopoulos B."/>
            <person name="Lipzen A."/>
            <person name="Chen C."/>
            <person name="Yanf M."/>
            <person name="Daum C."/>
            <person name="Ng V."/>
            <person name="Clum A."/>
            <person name="Steindorff A."/>
            <person name="Ohm R."/>
            <person name="Martin F."/>
            <person name="Silar P."/>
            <person name="Natvig D."/>
            <person name="Lalanne C."/>
            <person name="Gautier V."/>
            <person name="Ament-velasquez S.L."/>
            <person name="Kruys A."/>
            <person name="Hutchinson M.I."/>
            <person name="Powell A.J."/>
            <person name="Barry K."/>
            <person name="Miller A.N."/>
            <person name="Grigoriev I.V."/>
            <person name="Debuchy R."/>
            <person name="Gladieux P."/>
            <person name="Thoren M.H."/>
            <person name="Johannesson H."/>
        </authorList>
    </citation>
    <scope>NUCLEOTIDE SEQUENCE</scope>
    <source>
        <strain evidence="6">SMH3391-2</strain>
    </source>
</reference>
<keyword evidence="3" id="KW-0285">Flavoprotein</keyword>
<evidence type="ECO:0000259" key="5">
    <source>
        <dbReference type="PROSITE" id="PS00624"/>
    </source>
</evidence>
<feature type="active site" description="Proton donor" evidence="2">
    <location>
        <position position="529"/>
    </location>
</feature>
<evidence type="ECO:0000313" key="7">
    <source>
        <dbReference type="Proteomes" id="UP001174934"/>
    </source>
</evidence>
<keyword evidence="3" id="KW-0274">FAD</keyword>
<protein>
    <recommendedName>
        <fullName evidence="5">Glucose-methanol-choline oxidoreductase N-terminal domain-containing protein</fullName>
    </recommendedName>
</protein>
<feature type="signal peptide" evidence="4">
    <location>
        <begin position="1"/>
        <end position="19"/>
    </location>
</feature>
<comment type="caution">
    <text evidence="6">The sequence shown here is derived from an EMBL/GenBank/DDBJ whole genome shotgun (WGS) entry which is preliminary data.</text>
</comment>
<dbReference type="Gene3D" id="3.30.560.10">
    <property type="entry name" value="Glucose Oxidase, domain 3"/>
    <property type="match status" value="1"/>
</dbReference>
<dbReference type="PANTHER" id="PTHR11552">
    <property type="entry name" value="GLUCOSE-METHANOL-CHOLINE GMC OXIDOREDUCTASE"/>
    <property type="match status" value="1"/>
</dbReference>
<dbReference type="PIRSF" id="PIRSF000137">
    <property type="entry name" value="Alcohol_oxidase"/>
    <property type="match status" value="1"/>
</dbReference>
<dbReference type="InterPro" id="IPR000172">
    <property type="entry name" value="GMC_OxRdtase_N"/>
</dbReference>
<feature type="chain" id="PRO_5041241699" description="Glucose-methanol-choline oxidoreductase N-terminal domain-containing protein" evidence="4">
    <location>
        <begin position="20"/>
        <end position="605"/>
    </location>
</feature>
<dbReference type="InterPro" id="IPR036188">
    <property type="entry name" value="FAD/NAD-bd_sf"/>
</dbReference>
<keyword evidence="7" id="KW-1185">Reference proteome</keyword>
<dbReference type="Proteomes" id="UP001174934">
    <property type="component" value="Unassembled WGS sequence"/>
</dbReference>
<accession>A0AA40BVK3</accession>
<dbReference type="PANTHER" id="PTHR11552:SF115">
    <property type="entry name" value="DEHYDROGENASE XPTC-RELATED"/>
    <property type="match status" value="1"/>
</dbReference>
<evidence type="ECO:0000256" key="2">
    <source>
        <dbReference type="PIRSR" id="PIRSR000137-1"/>
    </source>
</evidence>
<keyword evidence="4" id="KW-0732">Signal</keyword>
<dbReference type="GO" id="GO:0050660">
    <property type="term" value="F:flavin adenine dinucleotide binding"/>
    <property type="evidence" value="ECO:0007669"/>
    <property type="project" value="InterPro"/>
</dbReference>
<dbReference type="SUPFAM" id="SSF54373">
    <property type="entry name" value="FAD-linked reductases, C-terminal domain"/>
    <property type="match status" value="1"/>
</dbReference>
<comment type="cofactor">
    <cofactor evidence="3">
        <name>FAD</name>
        <dbReference type="ChEBI" id="CHEBI:57692"/>
    </cofactor>
</comment>
<evidence type="ECO:0000256" key="1">
    <source>
        <dbReference type="ARBA" id="ARBA00010790"/>
    </source>
</evidence>
<comment type="similarity">
    <text evidence="1">Belongs to the GMC oxidoreductase family.</text>
</comment>
<dbReference type="InterPro" id="IPR012132">
    <property type="entry name" value="GMC_OxRdtase"/>
</dbReference>
<evidence type="ECO:0000256" key="4">
    <source>
        <dbReference type="SAM" id="SignalP"/>
    </source>
</evidence>
<dbReference type="PROSITE" id="PS00624">
    <property type="entry name" value="GMC_OXRED_2"/>
    <property type="match status" value="1"/>
</dbReference>
<evidence type="ECO:0000313" key="6">
    <source>
        <dbReference type="EMBL" id="KAK0615248.1"/>
    </source>
</evidence>
<sequence length="605" mass="64437">MRINLRHFFIALFAFPATCTVAPESGQGHGGQQVETYDFIVIGGGTAGAAVATRISQGLKWANILLIEAGPAAPDEDRINIPGNRGSTIGTIYDWNFTTVPQTAAKNRGQRPEYDWEKLGNPGWNWPNMLTAMKRAETFTPSPSYGTTGVGSSGPIKTAINRYIPPQQGSWIPTMNSLNISHNLESLGGNPLGVMYQPSNIDSLPWNRSYSANGYLPLARSNLKILTNTRVAKVNLQRPSPGSSTYKAAGVTLQDGTVIAARAEVILSAGSIQSPGLLELSGIGQPSILSAANITTLISLPGVGENLQDHIRVMTSFQLAANYTSFDQLRINTTFRAAQLALRTANQLSMFDYTGSAYSFMTWAHVSASLSTTLSALARSLFSSSTTSSPPPAVKQKLAWLLSDPAVPQLEVIFSDGYTGVRGYPPTASPLFGNSYFTLISAIMHPFSRGSVHITSANIGTQPAINPNYLSNEYDVQAAIAAVRYARRIASTAPMRDIWAAEYEPGAGVDDSEAALRDYVLSTALSIYHPAGTCAMLPRKDGGVVSSGLVVYGTGNLRVVDASVLPVLVSGHLQTAVYGIAERAGEMVVEDWKGGGEAQGVVNRG</sequence>
<organism evidence="6 7">
    <name type="scientific">Bombardia bombarda</name>
    <dbReference type="NCBI Taxonomy" id="252184"/>
    <lineage>
        <taxon>Eukaryota</taxon>
        <taxon>Fungi</taxon>
        <taxon>Dikarya</taxon>
        <taxon>Ascomycota</taxon>
        <taxon>Pezizomycotina</taxon>
        <taxon>Sordariomycetes</taxon>
        <taxon>Sordariomycetidae</taxon>
        <taxon>Sordariales</taxon>
        <taxon>Lasiosphaeriaceae</taxon>
        <taxon>Bombardia</taxon>
    </lineage>
</organism>
<feature type="binding site" evidence="3">
    <location>
        <position position="231"/>
    </location>
    <ligand>
        <name>FAD</name>
        <dbReference type="ChEBI" id="CHEBI:57692"/>
    </ligand>
</feature>
<feature type="domain" description="Glucose-methanol-choline oxidoreductase N-terminal" evidence="5">
    <location>
        <begin position="270"/>
        <end position="284"/>
    </location>
</feature>
<proteinExistence type="inferred from homology"/>
<dbReference type="InterPro" id="IPR007867">
    <property type="entry name" value="GMC_OxRtase_C"/>
</dbReference>
<dbReference type="GO" id="GO:0016614">
    <property type="term" value="F:oxidoreductase activity, acting on CH-OH group of donors"/>
    <property type="evidence" value="ECO:0007669"/>
    <property type="project" value="InterPro"/>
</dbReference>
<gene>
    <name evidence="6" type="ORF">B0T17DRAFT_511026</name>
</gene>
<dbReference type="Pfam" id="PF05199">
    <property type="entry name" value="GMC_oxred_C"/>
    <property type="match status" value="1"/>
</dbReference>
<dbReference type="SUPFAM" id="SSF51905">
    <property type="entry name" value="FAD/NAD(P)-binding domain"/>
    <property type="match status" value="1"/>
</dbReference>